<dbReference type="GO" id="GO:0005829">
    <property type="term" value="C:cytosol"/>
    <property type="evidence" value="ECO:0007669"/>
    <property type="project" value="TreeGrafter"/>
</dbReference>
<protein>
    <submittedName>
        <fullName evidence="4">Uncharacterized protein</fullName>
    </submittedName>
</protein>
<dbReference type="GeneID" id="83174446"/>
<keyword evidence="5" id="KW-1185">Reference proteome</keyword>
<evidence type="ECO:0000313" key="5">
    <source>
        <dbReference type="Proteomes" id="UP001150904"/>
    </source>
</evidence>
<accession>A0A9W9TD27</accession>
<dbReference type="Gene3D" id="3.90.1150.10">
    <property type="entry name" value="Aspartate Aminotransferase, domain 1"/>
    <property type="match status" value="1"/>
</dbReference>
<dbReference type="NCBIfam" id="NF005685">
    <property type="entry name" value="PRK07483.1"/>
    <property type="match status" value="1"/>
</dbReference>
<gene>
    <name evidence="4" type="ORF">N7498_000083</name>
</gene>
<dbReference type="PANTHER" id="PTHR43094:SF1">
    <property type="entry name" value="AMINOTRANSFERASE CLASS-III"/>
    <property type="match status" value="1"/>
</dbReference>
<reference evidence="4" key="1">
    <citation type="submission" date="2022-12" db="EMBL/GenBank/DDBJ databases">
        <authorList>
            <person name="Petersen C."/>
        </authorList>
    </citation>
    <scope>NUCLEOTIDE SEQUENCE</scope>
    <source>
        <strain evidence="4">IBT 15544</strain>
    </source>
</reference>
<dbReference type="InterPro" id="IPR015422">
    <property type="entry name" value="PyrdxlP-dep_Trfase_small"/>
</dbReference>
<comment type="similarity">
    <text evidence="1 3">Belongs to the class-III pyridoxal-phosphate-dependent aminotransferase family.</text>
</comment>
<dbReference type="GO" id="GO:0030170">
    <property type="term" value="F:pyridoxal phosphate binding"/>
    <property type="evidence" value="ECO:0007669"/>
    <property type="project" value="InterPro"/>
</dbReference>
<name>A0A9W9TD27_9EURO</name>
<dbReference type="Gene3D" id="3.40.640.10">
    <property type="entry name" value="Type I PLP-dependent aspartate aminotransferase-like (Major domain)"/>
    <property type="match status" value="1"/>
</dbReference>
<dbReference type="PANTHER" id="PTHR43094">
    <property type="entry name" value="AMINOTRANSFERASE"/>
    <property type="match status" value="1"/>
</dbReference>
<evidence type="ECO:0000256" key="3">
    <source>
        <dbReference type="RuleBase" id="RU003560"/>
    </source>
</evidence>
<evidence type="ECO:0000313" key="4">
    <source>
        <dbReference type="EMBL" id="KAJ5217984.1"/>
    </source>
</evidence>
<keyword evidence="2 3" id="KW-0663">Pyridoxal phosphate</keyword>
<reference evidence="4" key="2">
    <citation type="journal article" date="2023" name="IMA Fungus">
        <title>Comparative genomic study of the Penicillium genus elucidates a diverse pangenome and 15 lateral gene transfer events.</title>
        <authorList>
            <person name="Petersen C."/>
            <person name="Sorensen T."/>
            <person name="Nielsen M.R."/>
            <person name="Sondergaard T.E."/>
            <person name="Sorensen J.L."/>
            <person name="Fitzpatrick D.A."/>
            <person name="Frisvad J.C."/>
            <person name="Nielsen K.L."/>
        </authorList>
    </citation>
    <scope>NUCLEOTIDE SEQUENCE</scope>
    <source>
        <strain evidence="4">IBT 15544</strain>
    </source>
</reference>
<comment type="caution">
    <text evidence="4">The sequence shown here is derived from an EMBL/GenBank/DDBJ whole genome shotgun (WGS) entry which is preliminary data.</text>
</comment>
<proteinExistence type="inferred from homology"/>
<dbReference type="Pfam" id="PF00202">
    <property type="entry name" value="Aminotran_3"/>
    <property type="match status" value="1"/>
</dbReference>
<dbReference type="InterPro" id="IPR015421">
    <property type="entry name" value="PyrdxlP-dep_Trfase_major"/>
</dbReference>
<evidence type="ECO:0000256" key="2">
    <source>
        <dbReference type="ARBA" id="ARBA00022898"/>
    </source>
</evidence>
<dbReference type="SUPFAM" id="SSF53383">
    <property type="entry name" value="PLP-dependent transferases"/>
    <property type="match status" value="1"/>
</dbReference>
<dbReference type="InterPro" id="IPR005814">
    <property type="entry name" value="Aminotrans_3"/>
</dbReference>
<dbReference type="CDD" id="cd00610">
    <property type="entry name" value="OAT_like"/>
    <property type="match status" value="1"/>
</dbReference>
<dbReference type="EMBL" id="JAPQKR010000004">
    <property type="protein sequence ID" value="KAJ5217984.1"/>
    <property type="molecule type" value="Genomic_DNA"/>
</dbReference>
<dbReference type="InterPro" id="IPR015424">
    <property type="entry name" value="PyrdxlP-dep_Trfase"/>
</dbReference>
<organism evidence="4 5">
    <name type="scientific">Penicillium cinerascens</name>
    <dbReference type="NCBI Taxonomy" id="70096"/>
    <lineage>
        <taxon>Eukaryota</taxon>
        <taxon>Fungi</taxon>
        <taxon>Dikarya</taxon>
        <taxon>Ascomycota</taxon>
        <taxon>Pezizomycotina</taxon>
        <taxon>Eurotiomycetes</taxon>
        <taxon>Eurotiomycetidae</taxon>
        <taxon>Eurotiales</taxon>
        <taxon>Aspergillaceae</taxon>
        <taxon>Penicillium</taxon>
    </lineage>
</organism>
<dbReference type="OrthoDB" id="5419315at2759"/>
<dbReference type="AlphaFoldDB" id="A0A9W9TD27"/>
<evidence type="ECO:0000256" key="1">
    <source>
        <dbReference type="ARBA" id="ARBA00008954"/>
    </source>
</evidence>
<dbReference type="GO" id="GO:0008483">
    <property type="term" value="F:transaminase activity"/>
    <property type="evidence" value="ECO:0007669"/>
    <property type="project" value="InterPro"/>
</dbReference>
<sequence>MTTDEFVARSHILHRSFSERPAKIVAGDGISLVLESGKKVIDASCGPSVSCLGHSQPEITEAITNHLKNDIAYVYSGSPYTNGATEELADILLSEKPGGLSKAIFVNSGSEATDAALKLAVQYWHERGQPQRTHFIARKQSYHGNTIGALCVSGHESRREFYKDFMSSNVTFVDPCYAYRMKGDDESDEEFAQRLGRQFEDEILRIGPDRVAGFVAETVSGTTLGCLPAVPGYFRAIRDICDRYGVLLILDEIICGMGKTGTMHAWEQEGIRGPDIQTIGKALGAGFVPLSGVLLHQKIFDALSAGSGGLAHGHTFQAHPLACAAAVAAQRIIKRDNLIERTAQMGHKLEALLRKEIGPMALVGDIRGRGLFWAVEFVLDKSLKTAFSPKANFCNQVVKHCLDSGLNILGNLGHTGEYQVDHVLVCPPYTVTESELEEIVSLLMAAIVKTSEPFVKAECTNGVSKVQSDVKVAEIGNMS</sequence>
<dbReference type="RefSeq" id="XP_058312557.1">
    <property type="nucleotide sequence ID" value="XM_058447146.1"/>
</dbReference>
<dbReference type="Proteomes" id="UP001150904">
    <property type="component" value="Unassembled WGS sequence"/>
</dbReference>